<dbReference type="Proteomes" id="UP001163823">
    <property type="component" value="Chromosome 12"/>
</dbReference>
<accession>A0AAD7KXV8</accession>
<evidence type="ECO:0000256" key="1">
    <source>
        <dbReference type="ARBA" id="ARBA00004167"/>
    </source>
</evidence>
<evidence type="ECO:0000256" key="4">
    <source>
        <dbReference type="ARBA" id="ARBA00023136"/>
    </source>
</evidence>
<dbReference type="GO" id="GO:0009269">
    <property type="term" value="P:response to desiccation"/>
    <property type="evidence" value="ECO:0007669"/>
    <property type="project" value="InterPro"/>
</dbReference>
<dbReference type="InterPro" id="IPR004864">
    <property type="entry name" value="LEA_2"/>
</dbReference>
<evidence type="ECO:0000313" key="6">
    <source>
        <dbReference type="EMBL" id="KAJ7948007.1"/>
    </source>
</evidence>
<dbReference type="PANTHER" id="PTHR31234">
    <property type="entry name" value="LATE EMBRYOGENESIS ABUNDANT (LEA) HYDROXYPROLINE-RICH GLYCOPROTEIN FAMILY"/>
    <property type="match status" value="1"/>
</dbReference>
<dbReference type="KEGG" id="qsa:O6P43_028540"/>
<dbReference type="AlphaFoldDB" id="A0AAD7KXV8"/>
<keyword evidence="3" id="KW-1133">Transmembrane helix</keyword>
<comment type="caution">
    <text evidence="6">The sequence shown here is derived from an EMBL/GenBank/DDBJ whole genome shotgun (WGS) entry which is preliminary data.</text>
</comment>
<evidence type="ECO:0000256" key="2">
    <source>
        <dbReference type="ARBA" id="ARBA00022692"/>
    </source>
</evidence>
<keyword evidence="7" id="KW-1185">Reference proteome</keyword>
<dbReference type="EMBL" id="JARAOO010000012">
    <property type="protein sequence ID" value="KAJ7948007.1"/>
    <property type="molecule type" value="Genomic_DNA"/>
</dbReference>
<evidence type="ECO:0000259" key="5">
    <source>
        <dbReference type="SMART" id="SM00769"/>
    </source>
</evidence>
<dbReference type="InterPro" id="IPR013990">
    <property type="entry name" value="WHy-dom"/>
</dbReference>
<dbReference type="SUPFAM" id="SSF117070">
    <property type="entry name" value="LEA14-like"/>
    <property type="match status" value="1"/>
</dbReference>
<gene>
    <name evidence="6" type="ORF">O6P43_028540</name>
</gene>
<evidence type="ECO:0000313" key="7">
    <source>
        <dbReference type="Proteomes" id="UP001163823"/>
    </source>
</evidence>
<dbReference type="PANTHER" id="PTHR31234:SF2">
    <property type="entry name" value="OS05G0199100 PROTEIN"/>
    <property type="match status" value="1"/>
</dbReference>
<keyword evidence="2" id="KW-0812">Transmembrane</keyword>
<name>A0AAD7KXV8_QUISA</name>
<organism evidence="6 7">
    <name type="scientific">Quillaja saponaria</name>
    <name type="common">Soap bark tree</name>
    <dbReference type="NCBI Taxonomy" id="32244"/>
    <lineage>
        <taxon>Eukaryota</taxon>
        <taxon>Viridiplantae</taxon>
        <taxon>Streptophyta</taxon>
        <taxon>Embryophyta</taxon>
        <taxon>Tracheophyta</taxon>
        <taxon>Spermatophyta</taxon>
        <taxon>Magnoliopsida</taxon>
        <taxon>eudicotyledons</taxon>
        <taxon>Gunneridae</taxon>
        <taxon>Pentapetalae</taxon>
        <taxon>rosids</taxon>
        <taxon>fabids</taxon>
        <taxon>Fabales</taxon>
        <taxon>Quillajaceae</taxon>
        <taxon>Quillaja</taxon>
    </lineage>
</organism>
<comment type="subcellular location">
    <subcellularLocation>
        <location evidence="1">Membrane</location>
        <topology evidence="1">Single-pass membrane protein</topology>
    </subcellularLocation>
</comment>
<reference evidence="6" key="1">
    <citation type="journal article" date="2023" name="Science">
        <title>Elucidation of the pathway for biosynthesis of saponin adjuvants from the soapbark tree.</title>
        <authorList>
            <person name="Reed J."/>
            <person name="Orme A."/>
            <person name="El-Demerdash A."/>
            <person name="Owen C."/>
            <person name="Martin L.B.B."/>
            <person name="Misra R.C."/>
            <person name="Kikuchi S."/>
            <person name="Rejzek M."/>
            <person name="Martin A.C."/>
            <person name="Harkess A."/>
            <person name="Leebens-Mack J."/>
            <person name="Louveau T."/>
            <person name="Stephenson M.J."/>
            <person name="Osbourn A."/>
        </authorList>
    </citation>
    <scope>NUCLEOTIDE SEQUENCE</scope>
    <source>
        <strain evidence="6">S10</strain>
    </source>
</reference>
<keyword evidence="4" id="KW-0472">Membrane</keyword>
<protein>
    <submittedName>
        <fullName evidence="6">Late embryogenesis abundant (LEA) hydroxyproline-rich glycoprotein family</fullName>
    </submittedName>
</protein>
<dbReference type="GO" id="GO:0016020">
    <property type="term" value="C:membrane"/>
    <property type="evidence" value="ECO:0007669"/>
    <property type="project" value="UniProtKB-SubCell"/>
</dbReference>
<dbReference type="InterPro" id="IPR044839">
    <property type="entry name" value="NDR1-like"/>
</dbReference>
<proteinExistence type="predicted"/>
<dbReference type="Pfam" id="PF03168">
    <property type="entry name" value="LEA_2"/>
    <property type="match status" value="1"/>
</dbReference>
<dbReference type="Gene3D" id="2.60.40.1820">
    <property type="match status" value="1"/>
</dbReference>
<dbReference type="SMART" id="SM00769">
    <property type="entry name" value="WHy"/>
    <property type="match status" value="1"/>
</dbReference>
<feature type="domain" description="Water stress and hypersensitive response" evidence="5">
    <location>
        <begin position="44"/>
        <end position="157"/>
    </location>
</feature>
<dbReference type="GO" id="GO:0098542">
    <property type="term" value="P:defense response to other organism"/>
    <property type="evidence" value="ECO:0007669"/>
    <property type="project" value="InterPro"/>
</dbReference>
<sequence length="187" mass="20858">MGKMVKWSWSWSWNSALIGAASVFAATTIISAKPKEPTFHLISIKLTSFKLNLPVLDADLIFTVHVTNPNTTPVHYSPTTMSIYYEDSLLGAADVQGGFQPARFCQLLRLQARLHGLELAHYAARFAADLAKREMVLDAAVDIVGTAKVLLWDHKFKVHVDNRVTVDPMSLDIFDQESRSKLDIFIA</sequence>
<evidence type="ECO:0000256" key="3">
    <source>
        <dbReference type="ARBA" id="ARBA00022989"/>
    </source>
</evidence>